<dbReference type="HOGENOM" id="CLU_484584_0_0_0"/>
<reference evidence="2" key="1">
    <citation type="submission" date="2008-08" db="EMBL/GenBank/DDBJ databases">
        <title>The complete genome sequence of Thermodesulfovibrio yellowstonii strain ATCC 51303 / DSM 11347 / YP87.</title>
        <authorList>
            <person name="Dodson R.J."/>
            <person name="Durkin A.S."/>
            <person name="Wu M."/>
            <person name="Eisen J."/>
            <person name="Sutton G."/>
        </authorList>
    </citation>
    <scope>NUCLEOTIDE SEQUENCE [LARGE SCALE GENOMIC DNA]</scope>
    <source>
        <strain evidence="2">ATCC 51303 / DSM 11347 / YP87</strain>
    </source>
</reference>
<dbReference type="InterPro" id="IPR007833">
    <property type="entry name" value="Capsule_polysaccharide_synth"/>
</dbReference>
<dbReference type="Pfam" id="PF05159">
    <property type="entry name" value="Capsule_synth"/>
    <property type="match status" value="1"/>
</dbReference>
<dbReference type="STRING" id="289376.THEYE_A0483"/>
<dbReference type="Proteomes" id="UP000000718">
    <property type="component" value="Chromosome"/>
</dbReference>
<proteinExistence type="predicted"/>
<dbReference type="AlphaFoldDB" id="B5YJB3"/>
<dbReference type="InParanoid" id="B5YJB3"/>
<reference evidence="1 2" key="2">
    <citation type="journal article" date="2015" name="Genome Announc.">
        <title>Genome Sequence of the Sulfate-Reducing Thermophilic Bacterium Thermodesulfovibrio yellowstonii Strain DSM 11347T (Phylum Nitrospirae).</title>
        <authorList>
            <person name="Bhatnagar S."/>
            <person name="Badger J.H."/>
            <person name="Madupu R."/>
            <person name="Khouri H.M."/>
            <person name="O'Connor E.M."/>
            <person name="Robb F.T."/>
            <person name="Ward N.L."/>
            <person name="Eisen J.A."/>
        </authorList>
    </citation>
    <scope>NUCLEOTIDE SEQUENCE [LARGE SCALE GENOMIC DNA]</scope>
    <source>
        <strain evidence="2">ATCC 51303 / DSM 11347 / YP87</strain>
    </source>
</reference>
<evidence type="ECO:0000313" key="2">
    <source>
        <dbReference type="Proteomes" id="UP000000718"/>
    </source>
</evidence>
<dbReference type="PATRIC" id="fig|289376.4.peg.478"/>
<sequence>MFLTKNKPMDFNLYFNFFTKKVFGQYLPRYKWMKEEYGRLRKLLPEFLKERLVKNYDKRVLFASMGSYDAKTEGIYLKALETISYEPCVITAYDPYVKDIFSLYGIKNVFYYEDYLKKYSTDRLKKEAEFYLKHVKGKEILNIKMDGISVGKYAASSFMRITRSSSIKINNEQDKLILINQMTKSLQAAKAIEDILKDLNPDLVLVIDRGYTPVGQLFDACLINDIPVITRNASHKSGFEIVKRYSSPQMSPVHPQSLSSESWEYIKQMAWNESKWQILYKELFDTYNTGDWFAEVGTQFGKRMYAKEELLEKLQLDEHKKTAIIFPHMFWDATFFWGEDLFEDYYDWFVNVLKVAAKNKNLNWIIKIHPANVVKAKRDDYKGVHKELAAVYETLGSLPEHIKVIPPESDINTFSLFSLMDYCLTVRGTIGIEASMMGINTITAGTGRYDRLGFTHDFDSKEEYLDFVKNLHDVPPMNEKSIELARRFAYGIFLLRPIHLDLLDLRYNQDEKGSMRFKPLFKNIEEFESSKFVQGLKDFVISKKEDYLDMDRI</sequence>
<accession>B5YJB3</accession>
<dbReference type="EnsemblBacteria" id="ACI21451">
    <property type="protein sequence ID" value="ACI21451"/>
    <property type="gene ID" value="THEYE_A0483"/>
</dbReference>
<dbReference type="RefSeq" id="WP_012546167.1">
    <property type="nucleotide sequence ID" value="NC_011296.1"/>
</dbReference>
<evidence type="ECO:0008006" key="3">
    <source>
        <dbReference type="Google" id="ProtNLM"/>
    </source>
</evidence>
<organism evidence="1 2">
    <name type="scientific">Thermodesulfovibrio yellowstonii (strain ATCC 51303 / DSM 11347 / YP87)</name>
    <dbReference type="NCBI Taxonomy" id="289376"/>
    <lineage>
        <taxon>Bacteria</taxon>
        <taxon>Pseudomonadati</taxon>
        <taxon>Nitrospirota</taxon>
        <taxon>Thermodesulfovibrionia</taxon>
        <taxon>Thermodesulfovibrionales</taxon>
        <taxon>Thermodesulfovibrionaceae</taxon>
        <taxon>Thermodesulfovibrio</taxon>
    </lineage>
</organism>
<keyword evidence="2" id="KW-1185">Reference proteome</keyword>
<evidence type="ECO:0000313" key="1">
    <source>
        <dbReference type="EMBL" id="ACI21451.1"/>
    </source>
</evidence>
<name>B5YJB3_THEYD</name>
<protein>
    <recommendedName>
        <fullName evidence="3">Capsule polysaccharide biosynthesis protein</fullName>
    </recommendedName>
</protein>
<dbReference type="GO" id="GO:0015774">
    <property type="term" value="P:polysaccharide transport"/>
    <property type="evidence" value="ECO:0007669"/>
    <property type="project" value="InterPro"/>
</dbReference>
<dbReference type="SUPFAM" id="SSF53756">
    <property type="entry name" value="UDP-Glycosyltransferase/glycogen phosphorylase"/>
    <property type="match status" value="1"/>
</dbReference>
<dbReference type="EMBL" id="CP001147">
    <property type="protein sequence ID" value="ACI21451.1"/>
    <property type="molecule type" value="Genomic_DNA"/>
</dbReference>
<dbReference type="OrthoDB" id="5653355at2"/>
<dbReference type="eggNOG" id="COG0438">
    <property type="taxonomic scope" value="Bacteria"/>
</dbReference>
<dbReference type="KEGG" id="tye:THEYE_A0483"/>
<dbReference type="GO" id="GO:0000271">
    <property type="term" value="P:polysaccharide biosynthetic process"/>
    <property type="evidence" value="ECO:0007669"/>
    <property type="project" value="InterPro"/>
</dbReference>
<gene>
    <name evidence="1" type="ordered locus">THEYE_A0483</name>
</gene>